<sequence length="418" mass="41177">MRMPIIAQASGAAPPALPKRGDAEPEAADTTLQAIIGALQAAQAQHHGVWPNEANVLSAALSDTDAPAAVIAEGFLVETGRKSLVFADPATRPSIATMPGMKLSETIIVWLIFGFMVFSLVGLCIADWRAKSHAQRRRYDEEQTFAEVIREIMGKCCGKRKKKAAPKKPTTILPTQSNPLFTPLPIASSGQGSNTTTSGSKDPEKGVIVTAMTAAVPAGTTPTTTTSSDFATTSSPSSSATAAATPSTAGNYRPNSLILPSNAPRLPSPSHASGKGVTHAADSFSGFGTTASSTAPATTPAATTTTTSPSSPGGGSSGTSRASWSQTLVDEGSPVVAAPGGGGGGGSGGGGVGSSTGVTGVGIGIGLGGPGGAGTTSTSSTAPTGSPFFMGAASTSRGRGGGSGDENGSTSKAASSGR</sequence>
<evidence type="ECO:0000313" key="4">
    <source>
        <dbReference type="Proteomes" id="UP001172102"/>
    </source>
</evidence>
<feature type="transmembrane region" description="Helical" evidence="2">
    <location>
        <begin position="107"/>
        <end position="128"/>
    </location>
</feature>
<protein>
    <submittedName>
        <fullName evidence="3">Uncharacterized protein</fullName>
    </submittedName>
</protein>
<feature type="compositionally biased region" description="Low complexity" evidence="1">
    <location>
        <begin position="375"/>
        <end position="397"/>
    </location>
</feature>
<feature type="region of interest" description="Disordered" evidence="1">
    <location>
        <begin position="160"/>
        <end position="205"/>
    </location>
</feature>
<feature type="region of interest" description="Disordered" evidence="1">
    <location>
        <begin position="369"/>
        <end position="418"/>
    </location>
</feature>
<name>A0AA40B0B3_9PEZI</name>
<keyword evidence="2" id="KW-0472">Membrane</keyword>
<evidence type="ECO:0000313" key="3">
    <source>
        <dbReference type="EMBL" id="KAK0725236.1"/>
    </source>
</evidence>
<feature type="region of interest" description="Disordered" evidence="1">
    <location>
        <begin position="218"/>
        <end position="355"/>
    </location>
</feature>
<feature type="compositionally biased region" description="Gly residues" evidence="1">
    <location>
        <begin position="339"/>
        <end position="355"/>
    </location>
</feature>
<gene>
    <name evidence="3" type="ORF">B0H67DRAFT_124712</name>
</gene>
<feature type="compositionally biased region" description="Low complexity" evidence="1">
    <location>
        <begin position="283"/>
        <end position="311"/>
    </location>
</feature>
<reference evidence="3" key="1">
    <citation type="submission" date="2023-06" db="EMBL/GenBank/DDBJ databases">
        <title>Genome-scale phylogeny and comparative genomics of the fungal order Sordariales.</title>
        <authorList>
            <consortium name="Lawrence Berkeley National Laboratory"/>
            <person name="Hensen N."/>
            <person name="Bonometti L."/>
            <person name="Westerberg I."/>
            <person name="Brannstrom I.O."/>
            <person name="Guillou S."/>
            <person name="Cros-Aarteil S."/>
            <person name="Calhoun S."/>
            <person name="Haridas S."/>
            <person name="Kuo A."/>
            <person name="Mondo S."/>
            <person name="Pangilinan J."/>
            <person name="Riley R."/>
            <person name="Labutti K."/>
            <person name="Andreopoulos B."/>
            <person name="Lipzen A."/>
            <person name="Chen C."/>
            <person name="Yanf M."/>
            <person name="Daum C."/>
            <person name="Ng V."/>
            <person name="Clum A."/>
            <person name="Steindorff A."/>
            <person name="Ohm R."/>
            <person name="Martin F."/>
            <person name="Silar P."/>
            <person name="Natvig D."/>
            <person name="Lalanne C."/>
            <person name="Gautier V."/>
            <person name="Ament-Velasquez S.L."/>
            <person name="Kruys A."/>
            <person name="Hutchinson M.I."/>
            <person name="Powell A.J."/>
            <person name="Barry K."/>
            <person name="Miller A.N."/>
            <person name="Grigoriev I.V."/>
            <person name="Debuchy R."/>
            <person name="Gladieux P."/>
            <person name="Thoren M.H."/>
            <person name="Johannesson H."/>
        </authorList>
    </citation>
    <scope>NUCLEOTIDE SEQUENCE</scope>
    <source>
        <strain evidence="3">SMH4607-1</strain>
    </source>
</reference>
<proteinExistence type="predicted"/>
<feature type="compositionally biased region" description="Low complexity" evidence="1">
    <location>
        <begin position="218"/>
        <end position="249"/>
    </location>
</feature>
<dbReference type="Proteomes" id="UP001172102">
    <property type="component" value="Unassembled WGS sequence"/>
</dbReference>
<keyword evidence="2" id="KW-1133">Transmembrane helix</keyword>
<accession>A0AA40B0B3</accession>
<dbReference type="AlphaFoldDB" id="A0AA40B0B3"/>
<keyword evidence="2" id="KW-0812">Transmembrane</keyword>
<evidence type="ECO:0000256" key="2">
    <source>
        <dbReference type="SAM" id="Phobius"/>
    </source>
</evidence>
<comment type="caution">
    <text evidence="3">The sequence shown here is derived from an EMBL/GenBank/DDBJ whole genome shotgun (WGS) entry which is preliminary data.</text>
</comment>
<keyword evidence="4" id="KW-1185">Reference proteome</keyword>
<organism evidence="3 4">
    <name type="scientific">Lasiosphaeris hirsuta</name>
    <dbReference type="NCBI Taxonomy" id="260670"/>
    <lineage>
        <taxon>Eukaryota</taxon>
        <taxon>Fungi</taxon>
        <taxon>Dikarya</taxon>
        <taxon>Ascomycota</taxon>
        <taxon>Pezizomycotina</taxon>
        <taxon>Sordariomycetes</taxon>
        <taxon>Sordariomycetidae</taxon>
        <taxon>Sordariales</taxon>
        <taxon>Lasiosphaeriaceae</taxon>
        <taxon>Lasiosphaeris</taxon>
    </lineage>
</organism>
<feature type="compositionally biased region" description="Low complexity" evidence="1">
    <location>
        <begin position="188"/>
        <end position="200"/>
    </location>
</feature>
<dbReference type="EMBL" id="JAUKUA010000002">
    <property type="protein sequence ID" value="KAK0725236.1"/>
    <property type="molecule type" value="Genomic_DNA"/>
</dbReference>
<evidence type="ECO:0000256" key="1">
    <source>
        <dbReference type="SAM" id="MobiDB-lite"/>
    </source>
</evidence>